<accession>A0A8T4L2T4</accession>
<dbReference type="Proteomes" id="UP000675968">
    <property type="component" value="Unassembled WGS sequence"/>
</dbReference>
<proteinExistence type="predicted"/>
<dbReference type="AlphaFoldDB" id="A0A8T4L2T4"/>
<evidence type="ECO:0000313" key="1">
    <source>
        <dbReference type="EMBL" id="MBS3061583.1"/>
    </source>
</evidence>
<gene>
    <name evidence="1" type="ORF">J4215_03305</name>
</gene>
<name>A0A8T4L2T4_9ARCH</name>
<protein>
    <submittedName>
        <fullName evidence="1">Uncharacterized protein</fullName>
    </submittedName>
</protein>
<dbReference type="EMBL" id="JAGVWC010000010">
    <property type="protein sequence ID" value="MBS3061583.1"/>
    <property type="molecule type" value="Genomic_DNA"/>
</dbReference>
<sequence>MKNQWKSLAEIPASEWIQLQRRVEKANGRVVVLVHPFFGDVKNLTGPEKYERYRQAVSALLHQSKVPVVILEEYKKTGRLASELKARNEHVLILPTNTNEPHLVLSFDKDQEPLPDEAYKELSKHLRFAGAKFVSIGGCIRINGCFDPM</sequence>
<evidence type="ECO:0000313" key="2">
    <source>
        <dbReference type="Proteomes" id="UP000675968"/>
    </source>
</evidence>
<organism evidence="1 2">
    <name type="scientific">Candidatus Iainarchaeum sp</name>
    <dbReference type="NCBI Taxonomy" id="3101447"/>
    <lineage>
        <taxon>Archaea</taxon>
        <taxon>Candidatus Iainarchaeota</taxon>
        <taxon>Candidatus Iainarchaeia</taxon>
        <taxon>Candidatus Iainarchaeales</taxon>
        <taxon>Candidatus Iainarchaeaceae</taxon>
        <taxon>Candidatus Iainarchaeum</taxon>
    </lineage>
</organism>
<reference evidence="1" key="1">
    <citation type="submission" date="2021-03" db="EMBL/GenBank/DDBJ databases">
        <authorList>
            <person name="Jaffe A."/>
        </authorList>
    </citation>
    <scope>NUCLEOTIDE SEQUENCE</scope>
    <source>
        <strain evidence="1">RIFCSPLOWO2_01_FULL_AR10_48_17</strain>
    </source>
</reference>
<comment type="caution">
    <text evidence="1">The sequence shown here is derived from an EMBL/GenBank/DDBJ whole genome shotgun (WGS) entry which is preliminary data.</text>
</comment>
<reference evidence="1" key="2">
    <citation type="submission" date="2021-05" db="EMBL/GenBank/DDBJ databases">
        <title>Protein family content uncovers lineage relationships and bacterial pathway maintenance mechanisms in DPANN archaea.</title>
        <authorList>
            <person name="Castelle C.J."/>
            <person name="Meheust R."/>
            <person name="Jaffe A.L."/>
            <person name="Seitz K."/>
            <person name="Gong X."/>
            <person name="Baker B.J."/>
            <person name="Banfield J.F."/>
        </authorList>
    </citation>
    <scope>NUCLEOTIDE SEQUENCE</scope>
    <source>
        <strain evidence="1">RIFCSPLOWO2_01_FULL_AR10_48_17</strain>
    </source>
</reference>